<gene>
    <name evidence="5" type="ORF">ACFSSE_13455</name>
</gene>
<name>A0ABW5TUF1_9SPHI</name>
<dbReference type="InterPro" id="IPR050984">
    <property type="entry name" value="Gfo/Idh/MocA_domain"/>
</dbReference>
<evidence type="ECO:0000256" key="2">
    <source>
        <dbReference type="ARBA" id="ARBA00023002"/>
    </source>
</evidence>
<keyword evidence="2" id="KW-0560">Oxidoreductase</keyword>
<dbReference type="InterPro" id="IPR036291">
    <property type="entry name" value="NAD(P)-bd_dom_sf"/>
</dbReference>
<evidence type="ECO:0000259" key="3">
    <source>
        <dbReference type="Pfam" id="PF01408"/>
    </source>
</evidence>
<proteinExistence type="inferred from homology"/>
<dbReference type="PANTHER" id="PTHR22604">
    <property type="entry name" value="OXIDOREDUCTASES"/>
    <property type="match status" value="1"/>
</dbReference>
<dbReference type="Gene3D" id="3.30.360.10">
    <property type="entry name" value="Dihydrodipicolinate Reductase, domain 2"/>
    <property type="match status" value="1"/>
</dbReference>
<keyword evidence="6" id="KW-1185">Reference proteome</keyword>
<comment type="similarity">
    <text evidence="1">Belongs to the Gfo/Idh/MocA family.</text>
</comment>
<comment type="caution">
    <text evidence="5">The sequence shown here is derived from an EMBL/GenBank/DDBJ whole genome shotgun (WGS) entry which is preliminary data.</text>
</comment>
<accession>A0ABW5TUF1</accession>
<dbReference type="InterPro" id="IPR000683">
    <property type="entry name" value="Gfo/Idh/MocA-like_OxRdtase_N"/>
</dbReference>
<feature type="domain" description="Gfo/Idh/MocA-like oxidoreductase N-terminal" evidence="3">
    <location>
        <begin position="6"/>
        <end position="116"/>
    </location>
</feature>
<evidence type="ECO:0000256" key="1">
    <source>
        <dbReference type="ARBA" id="ARBA00010928"/>
    </source>
</evidence>
<reference evidence="6" key="1">
    <citation type="journal article" date="2019" name="Int. J. Syst. Evol. Microbiol.">
        <title>The Global Catalogue of Microorganisms (GCM) 10K type strain sequencing project: providing services to taxonomists for standard genome sequencing and annotation.</title>
        <authorList>
            <consortium name="The Broad Institute Genomics Platform"/>
            <consortium name="The Broad Institute Genome Sequencing Center for Infectious Disease"/>
            <person name="Wu L."/>
            <person name="Ma J."/>
        </authorList>
    </citation>
    <scope>NUCLEOTIDE SEQUENCE [LARGE SCALE GENOMIC DNA]</scope>
    <source>
        <strain evidence="6">KCTC 42456</strain>
    </source>
</reference>
<evidence type="ECO:0000313" key="5">
    <source>
        <dbReference type="EMBL" id="MFD2732709.1"/>
    </source>
</evidence>
<dbReference type="Gene3D" id="3.40.50.720">
    <property type="entry name" value="NAD(P)-binding Rossmann-like Domain"/>
    <property type="match status" value="1"/>
</dbReference>
<dbReference type="PANTHER" id="PTHR22604:SF105">
    <property type="entry name" value="TRANS-1,2-DIHYDROBENZENE-1,2-DIOL DEHYDROGENASE"/>
    <property type="match status" value="1"/>
</dbReference>
<evidence type="ECO:0000313" key="6">
    <source>
        <dbReference type="Proteomes" id="UP001597546"/>
    </source>
</evidence>
<dbReference type="RefSeq" id="WP_379040348.1">
    <property type="nucleotide sequence ID" value="NZ_JBHSKW010000003.1"/>
</dbReference>
<dbReference type="SUPFAM" id="SSF55347">
    <property type="entry name" value="Glyceraldehyde-3-phosphate dehydrogenase-like, C-terminal domain"/>
    <property type="match status" value="1"/>
</dbReference>
<dbReference type="InterPro" id="IPR055170">
    <property type="entry name" value="GFO_IDH_MocA-like_dom"/>
</dbReference>
<evidence type="ECO:0000259" key="4">
    <source>
        <dbReference type="Pfam" id="PF22725"/>
    </source>
</evidence>
<protein>
    <submittedName>
        <fullName evidence="5">Gfo/Idh/MocA family protein</fullName>
    </submittedName>
</protein>
<dbReference type="Pfam" id="PF22725">
    <property type="entry name" value="GFO_IDH_MocA_C3"/>
    <property type="match status" value="1"/>
</dbReference>
<dbReference type="Pfam" id="PF01408">
    <property type="entry name" value="GFO_IDH_MocA"/>
    <property type="match status" value="1"/>
</dbReference>
<organism evidence="5 6">
    <name type="scientific">Pedobacter alpinus</name>
    <dbReference type="NCBI Taxonomy" id="1590643"/>
    <lineage>
        <taxon>Bacteria</taxon>
        <taxon>Pseudomonadati</taxon>
        <taxon>Bacteroidota</taxon>
        <taxon>Sphingobacteriia</taxon>
        <taxon>Sphingobacteriales</taxon>
        <taxon>Sphingobacteriaceae</taxon>
        <taxon>Pedobacter</taxon>
    </lineage>
</organism>
<sequence>MSKSVKWGVLSTANIALNHVIPAINLSNNGKVAAIASSNTEKVNKIAAEFNIPKVYNNYEDLFLDDEIDAIYNPLPNNLHLEYTLKALKKGKHILCEKPIGLNAKEAAELNAYVKDFPNLKLMEGFMYKFHPQWLAVKEIIKKGDIGNVKAIHTLFSYYNADGNNIRNRKEAGGGALMDIGCYCISYPRFILDKEPISVFASIAHDVVFETDFLTSGILNFDNQVVATFSCTTQAYRYQRCHVLGDKGHIEIEVPCNAPTSGECKIILNNDAGKKEMIFNANQYQLQCEAFADAILNDEKVPFTLNDAENNMKVIDALLKSAKSQSLINTEI</sequence>
<dbReference type="EMBL" id="JBHULV010000046">
    <property type="protein sequence ID" value="MFD2732709.1"/>
    <property type="molecule type" value="Genomic_DNA"/>
</dbReference>
<dbReference type="SUPFAM" id="SSF51735">
    <property type="entry name" value="NAD(P)-binding Rossmann-fold domains"/>
    <property type="match status" value="1"/>
</dbReference>
<feature type="domain" description="GFO/IDH/MocA-like oxidoreductase" evidence="4">
    <location>
        <begin position="134"/>
        <end position="251"/>
    </location>
</feature>
<dbReference type="Proteomes" id="UP001597546">
    <property type="component" value="Unassembled WGS sequence"/>
</dbReference>